<dbReference type="PRINTS" id="PR00722">
    <property type="entry name" value="CHYMOTRYPSIN"/>
</dbReference>
<keyword evidence="9" id="KW-0732">Signal</keyword>
<comment type="subcellular location">
    <subcellularLocation>
        <location evidence="1">Secreted</location>
    </subcellularLocation>
</comment>
<sequence>MKRLIFSFVCWVELLFVSCFPHPNEYIVGGVEADIENFPYQLSLRINGRHMCGGSIISSEWALTAAHCVMSAQSSDVSFRAGSTISTSGGELVQATQLFTHPDFNPSNGDYDVALVSVSNAFDGNNIGVITLPAAGTPLPIGDAATISGWGLTSASDAVNPTELQYVTVTILTQSECVQDYAAFGGVDNMLFCAGQTGHDSCQGDSGGPIVVSSVQVGVVSGGVGCANPKYPGLYTNVADPKIRNWITQIAGI</sequence>
<evidence type="ECO:0000256" key="3">
    <source>
        <dbReference type="ARBA" id="ARBA00022525"/>
    </source>
</evidence>
<dbReference type="PROSITE" id="PS50240">
    <property type="entry name" value="TRYPSIN_DOM"/>
    <property type="match status" value="1"/>
</dbReference>
<keyword evidence="4 8" id="KW-0645">Protease</keyword>
<dbReference type="Proteomes" id="UP000594454">
    <property type="component" value="Chromosome 1"/>
</dbReference>
<dbReference type="InterPro" id="IPR009003">
    <property type="entry name" value="Peptidase_S1_PA"/>
</dbReference>
<dbReference type="SUPFAM" id="SSF50494">
    <property type="entry name" value="Trypsin-like serine proteases"/>
    <property type="match status" value="1"/>
</dbReference>
<evidence type="ECO:0000313" key="12">
    <source>
        <dbReference type="Proteomes" id="UP000594454"/>
    </source>
</evidence>
<proteinExistence type="inferred from homology"/>
<protein>
    <recommendedName>
        <fullName evidence="10">Peptidase S1 domain-containing protein</fullName>
    </recommendedName>
</protein>
<evidence type="ECO:0000256" key="2">
    <source>
        <dbReference type="ARBA" id="ARBA00007664"/>
    </source>
</evidence>
<dbReference type="CDD" id="cd00190">
    <property type="entry name" value="Tryp_SPc"/>
    <property type="match status" value="1"/>
</dbReference>
<dbReference type="InParanoid" id="A0A7R8YM80"/>
<evidence type="ECO:0000256" key="4">
    <source>
        <dbReference type="ARBA" id="ARBA00022670"/>
    </source>
</evidence>
<evidence type="ECO:0000256" key="9">
    <source>
        <dbReference type="SAM" id="SignalP"/>
    </source>
</evidence>
<dbReference type="GO" id="GO:0004252">
    <property type="term" value="F:serine-type endopeptidase activity"/>
    <property type="evidence" value="ECO:0007669"/>
    <property type="project" value="InterPro"/>
</dbReference>
<gene>
    <name evidence="11" type="ORF">HERILL_LOCUS1594</name>
</gene>
<dbReference type="PANTHER" id="PTHR24276:SF91">
    <property type="entry name" value="AT26814P-RELATED"/>
    <property type="match status" value="1"/>
</dbReference>
<dbReference type="FunFam" id="2.40.10.10:FF:000034">
    <property type="entry name" value="Eupolytin"/>
    <property type="match status" value="1"/>
</dbReference>
<dbReference type="PROSITE" id="PS00135">
    <property type="entry name" value="TRYPSIN_SER"/>
    <property type="match status" value="1"/>
</dbReference>
<evidence type="ECO:0000256" key="5">
    <source>
        <dbReference type="ARBA" id="ARBA00022801"/>
    </source>
</evidence>
<dbReference type="InterPro" id="IPR001254">
    <property type="entry name" value="Trypsin_dom"/>
</dbReference>
<organism evidence="11 12">
    <name type="scientific">Hermetia illucens</name>
    <name type="common">Black soldier fly</name>
    <dbReference type="NCBI Taxonomy" id="343691"/>
    <lineage>
        <taxon>Eukaryota</taxon>
        <taxon>Metazoa</taxon>
        <taxon>Ecdysozoa</taxon>
        <taxon>Arthropoda</taxon>
        <taxon>Hexapoda</taxon>
        <taxon>Insecta</taxon>
        <taxon>Pterygota</taxon>
        <taxon>Neoptera</taxon>
        <taxon>Endopterygota</taxon>
        <taxon>Diptera</taxon>
        <taxon>Brachycera</taxon>
        <taxon>Stratiomyomorpha</taxon>
        <taxon>Stratiomyidae</taxon>
        <taxon>Hermetiinae</taxon>
        <taxon>Hermetia</taxon>
    </lineage>
</organism>
<dbReference type="PANTHER" id="PTHR24276">
    <property type="entry name" value="POLYSERASE-RELATED"/>
    <property type="match status" value="1"/>
</dbReference>
<comment type="similarity">
    <text evidence="2">Belongs to the peptidase S1 family.</text>
</comment>
<evidence type="ECO:0000256" key="6">
    <source>
        <dbReference type="ARBA" id="ARBA00022825"/>
    </source>
</evidence>
<keyword evidence="12" id="KW-1185">Reference proteome</keyword>
<evidence type="ECO:0000259" key="10">
    <source>
        <dbReference type="PROSITE" id="PS50240"/>
    </source>
</evidence>
<keyword evidence="5 8" id="KW-0378">Hydrolase</keyword>
<dbReference type="InterPro" id="IPR018114">
    <property type="entry name" value="TRYPSIN_HIS"/>
</dbReference>
<dbReference type="OMA" id="NWITQIA"/>
<accession>A0A7R8YM80</accession>
<feature type="domain" description="Peptidase S1" evidence="10">
    <location>
        <begin position="27"/>
        <end position="252"/>
    </location>
</feature>
<reference evidence="11 12" key="1">
    <citation type="submission" date="2020-11" db="EMBL/GenBank/DDBJ databases">
        <authorList>
            <person name="Wallbank WR R."/>
            <person name="Pardo Diaz C."/>
            <person name="Kozak K."/>
            <person name="Martin S."/>
            <person name="Jiggins C."/>
            <person name="Moest M."/>
            <person name="Warren A I."/>
            <person name="Generalovic N T."/>
            <person name="Byers J.R.P. K."/>
            <person name="Montejo-Kovacevich G."/>
            <person name="Yen C E."/>
        </authorList>
    </citation>
    <scope>NUCLEOTIDE SEQUENCE [LARGE SCALE GENOMIC DNA]</scope>
</reference>
<dbReference type="EMBL" id="LR899009">
    <property type="protein sequence ID" value="CAD7078321.1"/>
    <property type="molecule type" value="Genomic_DNA"/>
</dbReference>
<evidence type="ECO:0000256" key="1">
    <source>
        <dbReference type="ARBA" id="ARBA00004613"/>
    </source>
</evidence>
<dbReference type="InterPro" id="IPR033116">
    <property type="entry name" value="TRYPSIN_SER"/>
</dbReference>
<keyword evidence="3" id="KW-0964">Secreted</keyword>
<dbReference type="Gene3D" id="2.40.10.10">
    <property type="entry name" value="Trypsin-like serine proteases"/>
    <property type="match status" value="1"/>
</dbReference>
<keyword evidence="7" id="KW-1015">Disulfide bond</keyword>
<evidence type="ECO:0000256" key="7">
    <source>
        <dbReference type="ARBA" id="ARBA00023157"/>
    </source>
</evidence>
<evidence type="ECO:0000313" key="11">
    <source>
        <dbReference type="EMBL" id="CAD7078321.1"/>
    </source>
</evidence>
<dbReference type="InterPro" id="IPR043504">
    <property type="entry name" value="Peptidase_S1_PA_chymotrypsin"/>
</dbReference>
<dbReference type="Pfam" id="PF00089">
    <property type="entry name" value="Trypsin"/>
    <property type="match status" value="1"/>
</dbReference>
<name>A0A7R8YM80_HERIL</name>
<dbReference type="OrthoDB" id="10059102at2759"/>
<dbReference type="AlphaFoldDB" id="A0A7R8YM80"/>
<evidence type="ECO:0000256" key="8">
    <source>
        <dbReference type="RuleBase" id="RU363034"/>
    </source>
</evidence>
<feature type="chain" id="PRO_5030960431" description="Peptidase S1 domain-containing protein" evidence="9">
    <location>
        <begin position="20"/>
        <end position="253"/>
    </location>
</feature>
<dbReference type="PROSITE" id="PS00134">
    <property type="entry name" value="TRYPSIN_HIS"/>
    <property type="match status" value="1"/>
</dbReference>
<dbReference type="InterPro" id="IPR001314">
    <property type="entry name" value="Peptidase_S1A"/>
</dbReference>
<dbReference type="GO" id="GO:0006508">
    <property type="term" value="P:proteolysis"/>
    <property type="evidence" value="ECO:0007669"/>
    <property type="project" value="UniProtKB-KW"/>
</dbReference>
<dbReference type="GO" id="GO:0005576">
    <property type="term" value="C:extracellular region"/>
    <property type="evidence" value="ECO:0007669"/>
    <property type="project" value="UniProtKB-SubCell"/>
</dbReference>
<keyword evidence="6 8" id="KW-0720">Serine protease</keyword>
<feature type="signal peptide" evidence="9">
    <location>
        <begin position="1"/>
        <end position="19"/>
    </location>
</feature>
<dbReference type="InterPro" id="IPR050430">
    <property type="entry name" value="Peptidase_S1"/>
</dbReference>
<dbReference type="SMART" id="SM00020">
    <property type="entry name" value="Tryp_SPc"/>
    <property type="match status" value="1"/>
</dbReference>